<sequence>MNIHDRSGVYNKIHTRWHQNIYFYCGLHSVILKMHTGLLRKTKFMYTLVLAQCPRDGTRGQIAQDMRCCVSPKIHTKWQQKKKKIITTFPGVLFFKCARDSTTFFPVTFSMALFPSNHQTASENNPVLTYTWMLFSKCP</sequence>
<organism evidence="1 2">
    <name type="scientific">Rousettus aegyptiacus</name>
    <name type="common">Egyptian fruit bat</name>
    <name type="synonym">Pteropus aegyptiacus</name>
    <dbReference type="NCBI Taxonomy" id="9407"/>
    <lineage>
        <taxon>Eukaryota</taxon>
        <taxon>Metazoa</taxon>
        <taxon>Chordata</taxon>
        <taxon>Craniata</taxon>
        <taxon>Vertebrata</taxon>
        <taxon>Euteleostomi</taxon>
        <taxon>Mammalia</taxon>
        <taxon>Eutheria</taxon>
        <taxon>Laurasiatheria</taxon>
        <taxon>Chiroptera</taxon>
        <taxon>Yinpterochiroptera</taxon>
        <taxon>Pteropodoidea</taxon>
        <taxon>Pteropodidae</taxon>
        <taxon>Rousettinae</taxon>
        <taxon>Rousettus</taxon>
    </lineage>
</organism>
<protein>
    <submittedName>
        <fullName evidence="1">Uncharacterized protein</fullName>
    </submittedName>
</protein>
<dbReference type="Proteomes" id="UP000593571">
    <property type="component" value="Unassembled WGS sequence"/>
</dbReference>
<evidence type="ECO:0000313" key="2">
    <source>
        <dbReference type="Proteomes" id="UP000593571"/>
    </source>
</evidence>
<gene>
    <name evidence="1" type="ORF">HJG63_011805</name>
</gene>
<proteinExistence type="predicted"/>
<keyword evidence="2" id="KW-1185">Reference proteome</keyword>
<name>A0A7J8GBT0_ROUAE</name>
<comment type="caution">
    <text evidence="1">The sequence shown here is derived from an EMBL/GenBank/DDBJ whole genome shotgun (WGS) entry which is preliminary data.</text>
</comment>
<accession>A0A7J8GBT0</accession>
<dbReference type="AlphaFoldDB" id="A0A7J8GBT0"/>
<evidence type="ECO:0000313" key="1">
    <source>
        <dbReference type="EMBL" id="KAF6457291.1"/>
    </source>
</evidence>
<reference evidence="1 2" key="1">
    <citation type="journal article" date="2020" name="Nature">
        <title>Six reference-quality genomes reveal evolution of bat adaptations.</title>
        <authorList>
            <person name="Jebb D."/>
            <person name="Huang Z."/>
            <person name="Pippel M."/>
            <person name="Hughes G.M."/>
            <person name="Lavrichenko K."/>
            <person name="Devanna P."/>
            <person name="Winkler S."/>
            <person name="Jermiin L.S."/>
            <person name="Skirmuntt E.C."/>
            <person name="Katzourakis A."/>
            <person name="Burkitt-Gray L."/>
            <person name="Ray D.A."/>
            <person name="Sullivan K.A.M."/>
            <person name="Roscito J.G."/>
            <person name="Kirilenko B.M."/>
            <person name="Davalos L.M."/>
            <person name="Corthals A.P."/>
            <person name="Power M.L."/>
            <person name="Jones G."/>
            <person name="Ransome R.D."/>
            <person name="Dechmann D.K.N."/>
            <person name="Locatelli A.G."/>
            <person name="Puechmaille S.J."/>
            <person name="Fedrigo O."/>
            <person name="Jarvis E.D."/>
            <person name="Hiller M."/>
            <person name="Vernes S.C."/>
            <person name="Myers E.W."/>
            <person name="Teeling E.C."/>
        </authorList>
    </citation>
    <scope>NUCLEOTIDE SEQUENCE [LARGE SCALE GENOMIC DNA]</scope>
    <source>
        <strain evidence="1">MRouAeg1</strain>
        <tissue evidence="1">Muscle</tissue>
    </source>
</reference>
<dbReference type="EMBL" id="JACASE010000006">
    <property type="protein sequence ID" value="KAF6457291.1"/>
    <property type="molecule type" value="Genomic_DNA"/>
</dbReference>